<dbReference type="EMBL" id="BDGJ01000084">
    <property type="protein sequence ID" value="GAW92508.1"/>
    <property type="molecule type" value="Genomic_DNA"/>
</dbReference>
<feature type="transmembrane region" description="Helical" evidence="8">
    <location>
        <begin position="88"/>
        <end position="113"/>
    </location>
</feature>
<keyword evidence="4" id="KW-1003">Cell membrane</keyword>
<evidence type="ECO:0000256" key="1">
    <source>
        <dbReference type="ARBA" id="ARBA00004651"/>
    </source>
</evidence>
<feature type="transmembrane region" description="Helical" evidence="8">
    <location>
        <begin position="217"/>
        <end position="238"/>
    </location>
</feature>
<dbReference type="Gene3D" id="1.20.1530.20">
    <property type="match status" value="1"/>
</dbReference>
<name>A0A1Z5HSU4_9FIRM</name>
<evidence type="ECO:0000256" key="2">
    <source>
        <dbReference type="ARBA" id="ARBA00010145"/>
    </source>
</evidence>
<evidence type="ECO:0000256" key="4">
    <source>
        <dbReference type="ARBA" id="ARBA00022475"/>
    </source>
</evidence>
<dbReference type="RefSeq" id="WP_088553838.1">
    <property type="nucleotide sequence ID" value="NZ_BDGJ01000084.1"/>
</dbReference>
<evidence type="ECO:0000256" key="6">
    <source>
        <dbReference type="ARBA" id="ARBA00022989"/>
    </source>
</evidence>
<organism evidence="9 10">
    <name type="scientific">Calderihabitans maritimus</name>
    <dbReference type="NCBI Taxonomy" id="1246530"/>
    <lineage>
        <taxon>Bacteria</taxon>
        <taxon>Bacillati</taxon>
        <taxon>Bacillota</taxon>
        <taxon>Clostridia</taxon>
        <taxon>Neomoorellales</taxon>
        <taxon>Calderihabitantaceae</taxon>
        <taxon>Calderihabitans</taxon>
    </lineage>
</organism>
<evidence type="ECO:0000313" key="9">
    <source>
        <dbReference type="EMBL" id="GAW92508.1"/>
    </source>
</evidence>
<dbReference type="InterPro" id="IPR038770">
    <property type="entry name" value="Na+/solute_symporter_sf"/>
</dbReference>
<sequence length="298" mass="32768">MSMLFQVVMPVFLIFLVGYIGQKALRLHIKSVSTTALYLMTPALIFRTFYKNRLDSTYLYIVIYGILLSVILILLVKGLSRIRKYNASITNGLILATAFMNNGNLGAPIILFAFGDNGFQYAVAIMIFHTIVMSTLGLYFAAKGKLEVREALLSVVKMPIVHAGIAALVWQYLNLPMPENILAAINIVAEAAIPSIMLVLGMQLAEIKIVNFDWGKISLALVFRLLLSPLIAWGITLLLPVEPLLGKVMIVEAAMPTAAITTLYALQYDTEPNLVSSITFISTLLSIITLSMLLNVII</sequence>
<feature type="transmembrane region" description="Helical" evidence="8">
    <location>
        <begin position="119"/>
        <end position="140"/>
    </location>
</feature>
<comment type="subcellular location">
    <subcellularLocation>
        <location evidence="1">Cell membrane</location>
        <topology evidence="1">Multi-pass membrane protein</topology>
    </subcellularLocation>
</comment>
<reference evidence="10" key="1">
    <citation type="journal article" date="2017" name="Appl. Environ. Microbiol.">
        <title>Genomic analysis of Calderihabitans maritimus KKC1, a thermophilic hydrogenogenic carboxydotrophic bacterium isolated from marine sediment.</title>
        <authorList>
            <person name="Omae K."/>
            <person name="Yoneda Y."/>
            <person name="Fukuyama Y."/>
            <person name="Yoshida T."/>
            <person name="Sako Y."/>
        </authorList>
    </citation>
    <scope>NUCLEOTIDE SEQUENCE [LARGE SCALE GENOMIC DNA]</scope>
    <source>
        <strain evidence="10">KKC1</strain>
    </source>
</reference>
<evidence type="ECO:0000256" key="5">
    <source>
        <dbReference type="ARBA" id="ARBA00022692"/>
    </source>
</evidence>
<evidence type="ECO:0000256" key="8">
    <source>
        <dbReference type="SAM" id="Phobius"/>
    </source>
</evidence>
<accession>A0A1Z5HSU4</accession>
<dbReference type="PANTHER" id="PTHR36838">
    <property type="entry name" value="AUXIN EFFLUX CARRIER FAMILY PROTEIN"/>
    <property type="match status" value="1"/>
</dbReference>
<feature type="transmembrane region" description="Helical" evidence="8">
    <location>
        <begin position="6"/>
        <end position="25"/>
    </location>
</feature>
<keyword evidence="3" id="KW-0813">Transport</keyword>
<dbReference type="PANTHER" id="PTHR36838:SF1">
    <property type="entry name" value="SLR1864 PROTEIN"/>
    <property type="match status" value="1"/>
</dbReference>
<keyword evidence="10" id="KW-1185">Reference proteome</keyword>
<evidence type="ECO:0000313" key="10">
    <source>
        <dbReference type="Proteomes" id="UP000197032"/>
    </source>
</evidence>
<dbReference type="OrthoDB" id="148377at2"/>
<gene>
    <name evidence="9" type="ORF">KKC1_16620</name>
</gene>
<proteinExistence type="inferred from homology"/>
<dbReference type="GO" id="GO:0005886">
    <property type="term" value="C:plasma membrane"/>
    <property type="evidence" value="ECO:0007669"/>
    <property type="project" value="UniProtKB-SubCell"/>
</dbReference>
<feature type="transmembrane region" description="Helical" evidence="8">
    <location>
        <begin position="278"/>
        <end position="297"/>
    </location>
</feature>
<evidence type="ECO:0000256" key="3">
    <source>
        <dbReference type="ARBA" id="ARBA00022448"/>
    </source>
</evidence>
<feature type="transmembrane region" description="Helical" evidence="8">
    <location>
        <begin position="32"/>
        <end position="50"/>
    </location>
</feature>
<dbReference type="Pfam" id="PF03547">
    <property type="entry name" value="Mem_trans"/>
    <property type="match status" value="1"/>
</dbReference>
<keyword evidence="5 8" id="KW-0812">Transmembrane</keyword>
<comment type="caution">
    <text evidence="9">The sequence shown here is derived from an EMBL/GenBank/DDBJ whole genome shotgun (WGS) entry which is preliminary data.</text>
</comment>
<protein>
    <submittedName>
        <fullName evidence="9">Transport protein</fullName>
    </submittedName>
</protein>
<feature type="transmembrane region" description="Helical" evidence="8">
    <location>
        <begin position="152"/>
        <end position="173"/>
    </location>
</feature>
<comment type="similarity">
    <text evidence="2">Belongs to the auxin efflux carrier (TC 2.A.69) family.</text>
</comment>
<keyword evidence="7 8" id="KW-0472">Membrane</keyword>
<dbReference type="Proteomes" id="UP000197032">
    <property type="component" value="Unassembled WGS sequence"/>
</dbReference>
<dbReference type="GO" id="GO:0055085">
    <property type="term" value="P:transmembrane transport"/>
    <property type="evidence" value="ECO:0007669"/>
    <property type="project" value="InterPro"/>
</dbReference>
<evidence type="ECO:0000256" key="7">
    <source>
        <dbReference type="ARBA" id="ARBA00023136"/>
    </source>
</evidence>
<dbReference type="AlphaFoldDB" id="A0A1Z5HSU4"/>
<keyword evidence="6 8" id="KW-1133">Transmembrane helix</keyword>
<feature type="transmembrane region" description="Helical" evidence="8">
    <location>
        <begin position="185"/>
        <end position="205"/>
    </location>
</feature>
<dbReference type="InterPro" id="IPR004776">
    <property type="entry name" value="Mem_transp_PIN-like"/>
</dbReference>
<feature type="transmembrane region" description="Helical" evidence="8">
    <location>
        <begin position="56"/>
        <end position="76"/>
    </location>
</feature>